<feature type="compositionally biased region" description="Basic and acidic residues" evidence="1">
    <location>
        <begin position="1"/>
        <end position="16"/>
    </location>
</feature>
<evidence type="ECO:0000259" key="2">
    <source>
        <dbReference type="PROSITE" id="PS50075"/>
    </source>
</evidence>
<feature type="region of interest" description="Disordered" evidence="1">
    <location>
        <begin position="1"/>
        <end position="45"/>
    </location>
</feature>
<evidence type="ECO:0000313" key="3">
    <source>
        <dbReference type="EMBL" id="GGK72362.1"/>
    </source>
</evidence>
<reference evidence="3" key="1">
    <citation type="journal article" date="2014" name="Int. J. Syst. Evol. Microbiol.">
        <title>Complete genome sequence of Corynebacterium casei LMG S-19264T (=DSM 44701T), isolated from a smear-ripened cheese.</title>
        <authorList>
            <consortium name="US DOE Joint Genome Institute (JGI-PGF)"/>
            <person name="Walter F."/>
            <person name="Albersmeier A."/>
            <person name="Kalinowski J."/>
            <person name="Ruckert C."/>
        </authorList>
    </citation>
    <scope>NUCLEOTIDE SEQUENCE</scope>
    <source>
        <strain evidence="3">JCM 3093</strain>
    </source>
</reference>
<dbReference type="Gene3D" id="1.10.1200.10">
    <property type="entry name" value="ACP-like"/>
    <property type="match status" value="1"/>
</dbReference>
<sequence>MPEETTRTVDDGRTAHDAVTGDGTTARRVTGDGTTDDAVADDRTTARRVTGVTRERLAEMVASASDGAITAGEALAAEVPLTALGFTSLAQMRLIDAVESEFGIEFDLSSAGIGALDDLDALERHLAGIR</sequence>
<dbReference type="SUPFAM" id="SSF47336">
    <property type="entry name" value="ACP-like"/>
    <property type="match status" value="1"/>
</dbReference>
<protein>
    <recommendedName>
        <fullName evidence="2">Carrier domain-containing protein</fullName>
    </recommendedName>
</protein>
<dbReference type="Proteomes" id="UP000627984">
    <property type="component" value="Unassembled WGS sequence"/>
</dbReference>
<dbReference type="InterPro" id="IPR036736">
    <property type="entry name" value="ACP-like_sf"/>
</dbReference>
<evidence type="ECO:0000256" key="1">
    <source>
        <dbReference type="SAM" id="MobiDB-lite"/>
    </source>
</evidence>
<dbReference type="RefSeq" id="WP_239320060.1">
    <property type="nucleotide sequence ID" value="NZ_BMQD01000010.1"/>
</dbReference>
<dbReference type="Pfam" id="PF00550">
    <property type="entry name" value="PP-binding"/>
    <property type="match status" value="1"/>
</dbReference>
<dbReference type="AlphaFoldDB" id="A0AA37BHU8"/>
<gene>
    <name evidence="3" type="ORF">GCM10010126_34810</name>
</gene>
<dbReference type="PROSITE" id="PS50075">
    <property type="entry name" value="CARRIER"/>
    <property type="match status" value="1"/>
</dbReference>
<name>A0AA37BHU8_9ACTN</name>
<feature type="domain" description="Carrier" evidence="2">
    <location>
        <begin position="51"/>
        <end position="130"/>
    </location>
</feature>
<proteinExistence type="predicted"/>
<reference evidence="3" key="2">
    <citation type="submission" date="2022-09" db="EMBL/GenBank/DDBJ databases">
        <authorList>
            <person name="Sun Q."/>
            <person name="Ohkuma M."/>
        </authorList>
    </citation>
    <scope>NUCLEOTIDE SEQUENCE</scope>
    <source>
        <strain evidence="3">JCM 3093</strain>
    </source>
</reference>
<dbReference type="EMBL" id="BMQD01000010">
    <property type="protein sequence ID" value="GGK72362.1"/>
    <property type="molecule type" value="Genomic_DNA"/>
</dbReference>
<comment type="caution">
    <text evidence="3">The sequence shown here is derived from an EMBL/GenBank/DDBJ whole genome shotgun (WGS) entry which is preliminary data.</text>
</comment>
<accession>A0AA37BHU8</accession>
<organism evidence="3 4">
    <name type="scientific">Planomonospora parontospora</name>
    <dbReference type="NCBI Taxonomy" id="58119"/>
    <lineage>
        <taxon>Bacteria</taxon>
        <taxon>Bacillati</taxon>
        <taxon>Actinomycetota</taxon>
        <taxon>Actinomycetes</taxon>
        <taxon>Streptosporangiales</taxon>
        <taxon>Streptosporangiaceae</taxon>
        <taxon>Planomonospora</taxon>
    </lineage>
</organism>
<dbReference type="InterPro" id="IPR009081">
    <property type="entry name" value="PP-bd_ACP"/>
</dbReference>
<evidence type="ECO:0000313" key="4">
    <source>
        <dbReference type="Proteomes" id="UP000627984"/>
    </source>
</evidence>
<feature type="compositionally biased region" description="Low complexity" evidence="1">
    <location>
        <begin position="20"/>
        <end position="33"/>
    </location>
</feature>